<proteinExistence type="predicted"/>
<comment type="caution">
    <text evidence="1">The sequence shown here is derived from an EMBL/GenBank/DDBJ whole genome shotgun (WGS) entry which is preliminary data.</text>
</comment>
<sequence>MYQYWYLLIDRVGAHQKLALLHQVLFHVLVLHPFARQRYSHPYRERAHQKIQ</sequence>
<organism evidence="1 2">
    <name type="scientific">Acorus gramineus</name>
    <name type="common">Dwarf sweet flag</name>
    <dbReference type="NCBI Taxonomy" id="55184"/>
    <lineage>
        <taxon>Eukaryota</taxon>
        <taxon>Viridiplantae</taxon>
        <taxon>Streptophyta</taxon>
        <taxon>Embryophyta</taxon>
        <taxon>Tracheophyta</taxon>
        <taxon>Spermatophyta</taxon>
        <taxon>Magnoliopsida</taxon>
        <taxon>Liliopsida</taxon>
        <taxon>Acoraceae</taxon>
        <taxon>Acorus</taxon>
    </lineage>
</organism>
<protein>
    <submittedName>
        <fullName evidence="1">Uncharacterized protein</fullName>
    </submittedName>
</protein>
<dbReference type="EMBL" id="JAUJYN010000001">
    <property type="protein sequence ID" value="KAK1281101.1"/>
    <property type="molecule type" value="Genomic_DNA"/>
</dbReference>
<accession>A0AAV9BY22</accession>
<dbReference type="AlphaFoldDB" id="A0AAV9BY22"/>
<evidence type="ECO:0000313" key="1">
    <source>
        <dbReference type="EMBL" id="KAK1281101.1"/>
    </source>
</evidence>
<reference evidence="1" key="2">
    <citation type="submission" date="2023-06" db="EMBL/GenBank/DDBJ databases">
        <authorList>
            <person name="Ma L."/>
            <person name="Liu K.-W."/>
            <person name="Li Z."/>
            <person name="Hsiao Y.-Y."/>
            <person name="Qi Y."/>
            <person name="Fu T."/>
            <person name="Tang G."/>
            <person name="Zhang D."/>
            <person name="Sun W.-H."/>
            <person name="Liu D.-K."/>
            <person name="Li Y."/>
            <person name="Chen G.-Z."/>
            <person name="Liu X.-D."/>
            <person name="Liao X.-Y."/>
            <person name="Jiang Y.-T."/>
            <person name="Yu X."/>
            <person name="Hao Y."/>
            <person name="Huang J."/>
            <person name="Zhao X.-W."/>
            <person name="Ke S."/>
            <person name="Chen Y.-Y."/>
            <person name="Wu W.-L."/>
            <person name="Hsu J.-L."/>
            <person name="Lin Y.-F."/>
            <person name="Huang M.-D."/>
            <person name="Li C.-Y."/>
            <person name="Huang L."/>
            <person name="Wang Z.-W."/>
            <person name="Zhao X."/>
            <person name="Zhong W.-Y."/>
            <person name="Peng D.-H."/>
            <person name="Ahmad S."/>
            <person name="Lan S."/>
            <person name="Zhang J.-S."/>
            <person name="Tsai W.-C."/>
            <person name="Van De Peer Y."/>
            <person name="Liu Z.-J."/>
        </authorList>
    </citation>
    <scope>NUCLEOTIDE SEQUENCE</scope>
    <source>
        <strain evidence="1">SCP</strain>
        <tissue evidence="1">Leaves</tissue>
    </source>
</reference>
<name>A0AAV9BY22_ACOGR</name>
<gene>
    <name evidence="1" type="ORF">QJS04_geneDACA017677</name>
</gene>
<reference evidence="1" key="1">
    <citation type="journal article" date="2023" name="Nat. Commun.">
        <title>Diploid and tetraploid genomes of Acorus and the evolution of monocots.</title>
        <authorList>
            <person name="Ma L."/>
            <person name="Liu K.W."/>
            <person name="Li Z."/>
            <person name="Hsiao Y.Y."/>
            <person name="Qi Y."/>
            <person name="Fu T."/>
            <person name="Tang G.D."/>
            <person name="Zhang D."/>
            <person name="Sun W.H."/>
            <person name="Liu D.K."/>
            <person name="Li Y."/>
            <person name="Chen G.Z."/>
            <person name="Liu X.D."/>
            <person name="Liao X.Y."/>
            <person name="Jiang Y.T."/>
            <person name="Yu X."/>
            <person name="Hao Y."/>
            <person name="Huang J."/>
            <person name="Zhao X.W."/>
            <person name="Ke S."/>
            <person name="Chen Y.Y."/>
            <person name="Wu W.L."/>
            <person name="Hsu J.L."/>
            <person name="Lin Y.F."/>
            <person name="Huang M.D."/>
            <person name="Li C.Y."/>
            <person name="Huang L."/>
            <person name="Wang Z.W."/>
            <person name="Zhao X."/>
            <person name="Zhong W.Y."/>
            <person name="Peng D.H."/>
            <person name="Ahmad S."/>
            <person name="Lan S."/>
            <person name="Zhang J.S."/>
            <person name="Tsai W.C."/>
            <person name="Van de Peer Y."/>
            <person name="Liu Z.J."/>
        </authorList>
    </citation>
    <scope>NUCLEOTIDE SEQUENCE</scope>
    <source>
        <strain evidence="1">SCP</strain>
    </source>
</reference>
<keyword evidence="2" id="KW-1185">Reference proteome</keyword>
<dbReference type="Proteomes" id="UP001179952">
    <property type="component" value="Unassembled WGS sequence"/>
</dbReference>
<evidence type="ECO:0000313" key="2">
    <source>
        <dbReference type="Proteomes" id="UP001179952"/>
    </source>
</evidence>